<protein>
    <submittedName>
        <fullName evidence="1">Uncharacterized protein</fullName>
    </submittedName>
</protein>
<accession>A0A085NQ89</accession>
<dbReference type="EMBL" id="KL367481">
    <property type="protein sequence ID" value="KFD71635.1"/>
    <property type="molecule type" value="Genomic_DNA"/>
</dbReference>
<reference evidence="1" key="1">
    <citation type="journal article" date="2014" name="Nat. Genet.">
        <title>Genome and transcriptome of the porcine whipworm Trichuris suis.</title>
        <authorList>
            <person name="Jex A.R."/>
            <person name="Nejsum P."/>
            <person name="Schwarz E.M."/>
            <person name="Hu L."/>
            <person name="Young N.D."/>
            <person name="Hall R.S."/>
            <person name="Korhonen P.K."/>
            <person name="Liao S."/>
            <person name="Thamsborg S."/>
            <person name="Xia J."/>
            <person name="Xu P."/>
            <person name="Wang S."/>
            <person name="Scheerlinck J.P."/>
            <person name="Hofmann A."/>
            <person name="Sternberg P.W."/>
            <person name="Wang J."/>
            <person name="Gasser R.B."/>
        </authorList>
    </citation>
    <scope>NUCLEOTIDE SEQUENCE [LARGE SCALE GENOMIC DNA]</scope>
    <source>
        <strain evidence="1">DCEP-RM93F</strain>
    </source>
</reference>
<gene>
    <name evidence="1" type="ORF">M514_16155</name>
</gene>
<dbReference type="Proteomes" id="UP000030758">
    <property type="component" value="Unassembled WGS sequence"/>
</dbReference>
<name>A0A085NQ89_9BILA</name>
<dbReference type="AlphaFoldDB" id="A0A085NQ89"/>
<organism evidence="1">
    <name type="scientific">Trichuris suis</name>
    <name type="common">pig whipworm</name>
    <dbReference type="NCBI Taxonomy" id="68888"/>
    <lineage>
        <taxon>Eukaryota</taxon>
        <taxon>Metazoa</taxon>
        <taxon>Ecdysozoa</taxon>
        <taxon>Nematoda</taxon>
        <taxon>Enoplea</taxon>
        <taxon>Dorylaimia</taxon>
        <taxon>Trichinellida</taxon>
        <taxon>Trichuridae</taxon>
        <taxon>Trichuris</taxon>
    </lineage>
</organism>
<sequence length="95" mass="11139">MQTPRFASRGFEGVSYRRSSRDALCSPVTLRNNIKRTAARLFHPLWEYNVENNFLVLRVCSGIKCPFRHLFLTSFGFVGCQQKMTDFGRLLFDKW</sequence>
<proteinExistence type="predicted"/>
<evidence type="ECO:0000313" key="1">
    <source>
        <dbReference type="EMBL" id="KFD71635.1"/>
    </source>
</evidence>